<name>A0AAV8VTN3_9CUCU</name>
<evidence type="ECO:0008006" key="4">
    <source>
        <dbReference type="Google" id="ProtNLM"/>
    </source>
</evidence>
<keyword evidence="3" id="KW-1185">Reference proteome</keyword>
<dbReference type="InterPro" id="IPR021109">
    <property type="entry name" value="Peptidase_aspartic_dom_sf"/>
</dbReference>
<evidence type="ECO:0000313" key="3">
    <source>
        <dbReference type="Proteomes" id="UP001159042"/>
    </source>
</evidence>
<feature type="compositionally biased region" description="Basic and acidic residues" evidence="1">
    <location>
        <begin position="11"/>
        <end position="31"/>
    </location>
</feature>
<gene>
    <name evidence="2" type="ORF">NQ315_013000</name>
</gene>
<dbReference type="CDD" id="cd00303">
    <property type="entry name" value="retropepsin_like"/>
    <property type="match status" value="1"/>
</dbReference>
<reference evidence="2 3" key="1">
    <citation type="journal article" date="2023" name="Insect Mol. Biol.">
        <title>Genome sequencing provides insights into the evolution of gene families encoding plant cell wall-degrading enzymes in longhorned beetles.</title>
        <authorList>
            <person name="Shin N.R."/>
            <person name="Okamura Y."/>
            <person name="Kirsch R."/>
            <person name="Pauchet Y."/>
        </authorList>
    </citation>
    <scope>NUCLEOTIDE SEQUENCE [LARGE SCALE GENOMIC DNA]</scope>
    <source>
        <strain evidence="2">EAD_L_NR</strain>
    </source>
</reference>
<evidence type="ECO:0000313" key="2">
    <source>
        <dbReference type="EMBL" id="KAJ8917081.1"/>
    </source>
</evidence>
<protein>
    <recommendedName>
        <fullName evidence="4">Retrotransposon gag domain-containing protein</fullName>
    </recommendedName>
</protein>
<evidence type="ECO:0000256" key="1">
    <source>
        <dbReference type="SAM" id="MobiDB-lite"/>
    </source>
</evidence>
<feature type="compositionally biased region" description="Basic and acidic residues" evidence="1">
    <location>
        <begin position="557"/>
        <end position="571"/>
    </location>
</feature>
<comment type="caution">
    <text evidence="2">The sequence shown here is derived from an EMBL/GenBank/DDBJ whole genome shotgun (WGS) entry which is preliminary data.</text>
</comment>
<feature type="region of interest" description="Disordered" evidence="1">
    <location>
        <begin position="1"/>
        <end position="37"/>
    </location>
</feature>
<feature type="region of interest" description="Disordered" evidence="1">
    <location>
        <begin position="557"/>
        <end position="577"/>
    </location>
</feature>
<dbReference type="AlphaFoldDB" id="A0AAV8VTN3"/>
<dbReference type="EMBL" id="JANEYG010000036">
    <property type="protein sequence ID" value="KAJ8917081.1"/>
    <property type="molecule type" value="Genomic_DNA"/>
</dbReference>
<accession>A0AAV8VTN3</accession>
<proteinExistence type="predicted"/>
<organism evidence="2 3">
    <name type="scientific">Exocentrus adspersus</name>
    <dbReference type="NCBI Taxonomy" id="1586481"/>
    <lineage>
        <taxon>Eukaryota</taxon>
        <taxon>Metazoa</taxon>
        <taxon>Ecdysozoa</taxon>
        <taxon>Arthropoda</taxon>
        <taxon>Hexapoda</taxon>
        <taxon>Insecta</taxon>
        <taxon>Pterygota</taxon>
        <taxon>Neoptera</taxon>
        <taxon>Endopterygota</taxon>
        <taxon>Coleoptera</taxon>
        <taxon>Polyphaga</taxon>
        <taxon>Cucujiformia</taxon>
        <taxon>Chrysomeloidea</taxon>
        <taxon>Cerambycidae</taxon>
        <taxon>Lamiinae</taxon>
        <taxon>Acanthocinini</taxon>
        <taxon>Exocentrus</taxon>
    </lineage>
</organism>
<sequence>MIRVRKPPGFCREHDTSKETPGFCREHDTSKENSSSATEAVEHLAKVMAGFFKDFENGPSRETTDGKVVPDFNPEDNEHNSITCCAKVDELREVFGWGLAKTWYKGLPTIKFTWNEWKEHIQAAFPPTKDYFEMLTEMLKRKKETNETYSKYYYEKMALLTQCEISGAKAVSCIIGDIEDDVVKTGAQAGNYETPLALFKYLNNKPSRAYIDSGSFCNTVRLSEVHKLGLRYDPQQKTLIRGYGNAVTESLGTCSFTLKIDNVEAKTDASVVSDEVQNIPVMVGRPFTELPGLLILKDSKHLVITEGDLHKIEVMAQPPKKVTMWPKKKIFIPQDHLVNVPVETRIRGNSGEFYVEASFRCKEGSEYCIPRTVIRLQSDEAHIPVINLSNSDIILADTKPLVRAWPCVPEPSPPKENQIFRLQELNLPPLPENEIKVGPINNKEKKDLFQLLQKQLTDDKIKHIKEVLSKPPENDYDRNVYKNYALRDGRVYRITVKGLLWLVPRGMRHEVSTGKTPSQLLLGYTPRGGTDAILKDEVEQIPAIIDDIISARREALEKKDVTQEKQKEQFDKKRKPSRKYKEEMISAVIASIRALLALLVMRSPSRTDNDIKEGLRQCTLAVRRIHKQIKKTVTIGEKQHLLAQLREVKSLASQMKMLQKKGAGVGGSTKETAHNRVHWDDSMSAFDSRIRTGVISNLKHKDPKDFYFD</sequence>
<dbReference type="Proteomes" id="UP001159042">
    <property type="component" value="Unassembled WGS sequence"/>
</dbReference>
<dbReference type="Gene3D" id="2.40.70.10">
    <property type="entry name" value="Acid Proteases"/>
    <property type="match status" value="1"/>
</dbReference>